<keyword evidence="3 10" id="KW-0716">Sensory transduction</keyword>
<comment type="similarity">
    <text evidence="10">Belongs to the insect chemoreceptor superfamily. Heteromeric odorant receptor channel (TC 1.A.69) family.</text>
</comment>
<accession>A0A9N9U1H8</accession>
<sequence length="402" mass="46283">MVTEKTRLKDIVKNSSNVLYFYGVMYPEYKTIWDRLVYMLRVGFFMGFMFAGLVVSAIANMFHSRNDVGKLMDSFFITVTNLMAIVKFITIHRNQPLLLKLIDQGDRREFQPRSDDQRNYLKSYVKFCNDITVMLCVSTLITICMWCILAFIGGNEHSLPVPAYFPFNIDTTIVFALISIYLTASSILGGTLGLSTDWLIASLVIVVKVQLHFLNDTLCNIKKLAEEDVKKGRAESVDTSYEMQLRNHMNQKLIECIVHHQYIIKFAREVNKLFSISILGQLGVSVICICATLYEIRESFENKVKAISVCIYMFCMLMQVFPICYYTNEVIAESHIIPTSAYHSSWEDCSKEYKQNVYIFMLNTRRIIRFCAGGLIDLSTDVFINIIKTSWSYFTIIGQMDS</sequence>
<organism evidence="11 12">
    <name type="scientific">Phyllotreta striolata</name>
    <name type="common">Striped flea beetle</name>
    <name type="synonym">Crioceris striolata</name>
    <dbReference type="NCBI Taxonomy" id="444603"/>
    <lineage>
        <taxon>Eukaryota</taxon>
        <taxon>Metazoa</taxon>
        <taxon>Ecdysozoa</taxon>
        <taxon>Arthropoda</taxon>
        <taxon>Hexapoda</taxon>
        <taxon>Insecta</taxon>
        <taxon>Pterygota</taxon>
        <taxon>Neoptera</taxon>
        <taxon>Endopterygota</taxon>
        <taxon>Coleoptera</taxon>
        <taxon>Polyphaga</taxon>
        <taxon>Cucujiformia</taxon>
        <taxon>Chrysomeloidea</taxon>
        <taxon>Chrysomelidae</taxon>
        <taxon>Galerucinae</taxon>
        <taxon>Alticini</taxon>
        <taxon>Phyllotreta</taxon>
    </lineage>
</organism>
<evidence type="ECO:0000256" key="4">
    <source>
        <dbReference type="ARBA" id="ARBA00022692"/>
    </source>
</evidence>
<evidence type="ECO:0000256" key="1">
    <source>
        <dbReference type="ARBA" id="ARBA00004651"/>
    </source>
</evidence>
<reference evidence="11" key="1">
    <citation type="submission" date="2022-01" db="EMBL/GenBank/DDBJ databases">
        <authorList>
            <person name="King R."/>
        </authorList>
    </citation>
    <scope>NUCLEOTIDE SEQUENCE</scope>
</reference>
<dbReference type="AlphaFoldDB" id="A0A9N9U1H8"/>
<feature type="transmembrane region" description="Helical" evidence="10">
    <location>
        <begin position="273"/>
        <end position="294"/>
    </location>
</feature>
<keyword evidence="6 10" id="KW-1133">Transmembrane helix</keyword>
<evidence type="ECO:0000313" key="12">
    <source>
        <dbReference type="Proteomes" id="UP001153712"/>
    </source>
</evidence>
<dbReference type="InterPro" id="IPR004117">
    <property type="entry name" value="7tm6_olfct_rcpt"/>
</dbReference>
<keyword evidence="2" id="KW-1003">Cell membrane</keyword>
<evidence type="ECO:0000256" key="6">
    <source>
        <dbReference type="ARBA" id="ARBA00022989"/>
    </source>
</evidence>
<dbReference type="EMBL" id="OU900102">
    <property type="protein sequence ID" value="CAG9864931.1"/>
    <property type="molecule type" value="Genomic_DNA"/>
</dbReference>
<feature type="transmembrane region" description="Helical" evidence="10">
    <location>
        <begin position="131"/>
        <end position="153"/>
    </location>
</feature>
<dbReference type="PANTHER" id="PTHR21137:SF35">
    <property type="entry name" value="ODORANT RECEPTOR 19A-RELATED"/>
    <property type="match status" value="1"/>
</dbReference>
<comment type="subcellular location">
    <subcellularLocation>
        <location evidence="1 10">Cell membrane</location>
        <topology evidence="1 10">Multi-pass membrane protein</topology>
    </subcellularLocation>
</comment>
<dbReference type="GO" id="GO:0005886">
    <property type="term" value="C:plasma membrane"/>
    <property type="evidence" value="ECO:0007669"/>
    <property type="project" value="UniProtKB-SubCell"/>
</dbReference>
<keyword evidence="7 10" id="KW-0472">Membrane</keyword>
<evidence type="ECO:0000256" key="5">
    <source>
        <dbReference type="ARBA" id="ARBA00022725"/>
    </source>
</evidence>
<evidence type="ECO:0000313" key="11">
    <source>
        <dbReference type="EMBL" id="CAG9864931.1"/>
    </source>
</evidence>
<gene>
    <name evidence="11" type="ORF">PHYEVI_LOCUS11178</name>
</gene>
<proteinExistence type="inferred from homology"/>
<keyword evidence="4 10" id="KW-0812">Transmembrane</keyword>
<evidence type="ECO:0000256" key="8">
    <source>
        <dbReference type="ARBA" id="ARBA00023170"/>
    </source>
</evidence>
<dbReference type="PANTHER" id="PTHR21137">
    <property type="entry name" value="ODORANT RECEPTOR"/>
    <property type="match status" value="1"/>
</dbReference>
<dbReference type="GO" id="GO:0007165">
    <property type="term" value="P:signal transduction"/>
    <property type="evidence" value="ECO:0007669"/>
    <property type="project" value="UniProtKB-KW"/>
</dbReference>
<dbReference type="GO" id="GO:0005549">
    <property type="term" value="F:odorant binding"/>
    <property type="evidence" value="ECO:0007669"/>
    <property type="project" value="InterPro"/>
</dbReference>
<evidence type="ECO:0000256" key="9">
    <source>
        <dbReference type="ARBA" id="ARBA00023224"/>
    </source>
</evidence>
<keyword evidence="8 10" id="KW-0675">Receptor</keyword>
<dbReference type="OrthoDB" id="8196465at2759"/>
<comment type="caution">
    <text evidence="10">Lacks conserved residue(s) required for the propagation of feature annotation.</text>
</comment>
<evidence type="ECO:0000256" key="10">
    <source>
        <dbReference type="RuleBase" id="RU351113"/>
    </source>
</evidence>
<feature type="transmembrane region" description="Helical" evidence="10">
    <location>
        <begin position="71"/>
        <end position="90"/>
    </location>
</feature>
<dbReference type="Pfam" id="PF02949">
    <property type="entry name" value="7tm_6"/>
    <property type="match status" value="1"/>
</dbReference>
<keyword evidence="12" id="KW-1185">Reference proteome</keyword>
<feature type="transmembrane region" description="Helical" evidence="10">
    <location>
        <begin position="38"/>
        <end position="59"/>
    </location>
</feature>
<dbReference type="Proteomes" id="UP001153712">
    <property type="component" value="Chromosome 9"/>
</dbReference>
<evidence type="ECO:0000256" key="3">
    <source>
        <dbReference type="ARBA" id="ARBA00022606"/>
    </source>
</evidence>
<dbReference type="GO" id="GO:0004984">
    <property type="term" value="F:olfactory receptor activity"/>
    <property type="evidence" value="ECO:0007669"/>
    <property type="project" value="InterPro"/>
</dbReference>
<evidence type="ECO:0000256" key="7">
    <source>
        <dbReference type="ARBA" id="ARBA00023136"/>
    </source>
</evidence>
<keyword evidence="9 10" id="KW-0807">Transducer</keyword>
<keyword evidence="5 10" id="KW-0552">Olfaction</keyword>
<protein>
    <recommendedName>
        <fullName evidence="10">Odorant receptor</fullName>
    </recommendedName>
</protein>
<feature type="transmembrane region" description="Helical" evidence="10">
    <location>
        <begin position="173"/>
        <end position="194"/>
    </location>
</feature>
<feature type="transmembrane region" description="Helical" evidence="10">
    <location>
        <begin position="306"/>
        <end position="326"/>
    </location>
</feature>
<evidence type="ECO:0000256" key="2">
    <source>
        <dbReference type="ARBA" id="ARBA00022475"/>
    </source>
</evidence>
<name>A0A9N9U1H8_PHYSR</name>